<evidence type="ECO:0000313" key="2">
    <source>
        <dbReference type="EMBL" id="KHS55715.1"/>
    </source>
</evidence>
<name>A0A0B3WMF7_9FIRM</name>
<dbReference type="STRING" id="1577792.QX51_17650"/>
<dbReference type="RefSeq" id="WP_039681220.1">
    <property type="nucleotide sequence ID" value="NZ_JWHR01000151.1"/>
</dbReference>
<keyword evidence="3" id="KW-1185">Reference proteome</keyword>
<evidence type="ECO:0000256" key="1">
    <source>
        <dbReference type="SAM" id="Phobius"/>
    </source>
</evidence>
<keyword evidence="1" id="KW-0812">Transmembrane</keyword>
<gene>
    <name evidence="2" type="ORF">QX51_17650</name>
</gene>
<protein>
    <recommendedName>
        <fullName evidence="4">AlgX/AlgJ SGNH hydrolase-like domain-containing protein</fullName>
    </recommendedName>
</protein>
<evidence type="ECO:0008006" key="4">
    <source>
        <dbReference type="Google" id="ProtNLM"/>
    </source>
</evidence>
<comment type="caution">
    <text evidence="2">The sequence shown here is derived from an EMBL/GenBank/DDBJ whole genome shotgun (WGS) entry which is preliminary data.</text>
</comment>
<accession>A0A0B3WMF7</accession>
<sequence>MNNKKAKYIVIPFVTVIMTMFLIHIVSEDKESSASENRTLTQIPTIKDIKKEDFTSKFENYFSDQFPFREELSEIYSKLQLMLGKNKIKNYYVLENNWIMPTPAKKISDKALKDTANEINELSKIAINSNKKVYYASTPHKESMLSHLYPKYTDGLENATINKNKFKDYLDLDNINFIDIDEDFLIRFNENQREKLYFKTDHHWNGIGGFEGFKTIVKQMNEVKNVNWDDYKQINFDRGYFLGSYNMNLNKIIEEDETIPYVRLKNRGNYEYYKYDGKKETKGKEEDFVAIRRNEKEILYGGAYMLGNACNILKIRNEDSLTDKKILILRDSYQAPTSWLFADVFSEVQLVDPRYTDKLGLSMDDIIRDSDADIVMFMYNSTDFKSMIDVIKDQRNKL</sequence>
<feature type="transmembrane region" description="Helical" evidence="1">
    <location>
        <begin position="7"/>
        <end position="26"/>
    </location>
</feature>
<reference evidence="2 3" key="1">
    <citation type="submission" date="2014-12" db="EMBL/GenBank/DDBJ databases">
        <title>Draft genome sequence of Terrisporobacter sp. 08-306576, isolated from the blood culture of a bacteremia patient.</title>
        <authorList>
            <person name="Lund L.C."/>
            <person name="Sydenham T.V."/>
            <person name="Hogh S.V."/>
            <person name="Skov M.N."/>
            <person name="Kemp M."/>
            <person name="Justesen U.S."/>
        </authorList>
    </citation>
    <scope>NUCLEOTIDE SEQUENCE [LARGE SCALE GENOMIC DNA]</scope>
    <source>
        <strain evidence="2 3">08-306576</strain>
    </source>
</reference>
<proteinExistence type="predicted"/>
<dbReference type="AlphaFoldDB" id="A0A0B3WMF7"/>
<keyword evidence="1" id="KW-1133">Transmembrane helix</keyword>
<organism evidence="2 3">
    <name type="scientific">Terrisporobacter othiniensis</name>
    <dbReference type="NCBI Taxonomy" id="1577792"/>
    <lineage>
        <taxon>Bacteria</taxon>
        <taxon>Bacillati</taxon>
        <taxon>Bacillota</taxon>
        <taxon>Clostridia</taxon>
        <taxon>Peptostreptococcales</taxon>
        <taxon>Peptostreptococcaceae</taxon>
        <taxon>Terrisporobacter</taxon>
    </lineage>
</organism>
<evidence type="ECO:0000313" key="3">
    <source>
        <dbReference type="Proteomes" id="UP000031189"/>
    </source>
</evidence>
<dbReference type="OrthoDB" id="175771at2"/>
<dbReference type="Proteomes" id="UP000031189">
    <property type="component" value="Unassembled WGS sequence"/>
</dbReference>
<keyword evidence="1" id="KW-0472">Membrane</keyword>
<dbReference type="EMBL" id="JWHR01000151">
    <property type="protein sequence ID" value="KHS55715.1"/>
    <property type="molecule type" value="Genomic_DNA"/>
</dbReference>